<feature type="transmembrane region" description="Helical" evidence="2">
    <location>
        <begin position="9"/>
        <end position="28"/>
    </location>
</feature>
<dbReference type="STRING" id="396588.Tgr7_1304"/>
<accession>B8GQX0</accession>
<sequence precursor="true">MKTLLKKHPYWLVALVAILLSSVYWAFLATHRYVSQANVVLQSAQIATPNVGIAAILSGAGSNELLILRDHLQSVDMLRRLDEALDLRNHYSQRNIDRLSRLGGSDVPMEDFHRYYLRRVSVDLDEYAQVLRVKAGAYDPEIARAIVVLLLQEGELHMNRMAQRLAAEQVKFIEAQVDELSVRLARARDALLAYQNEMGLVSPTATVESISAVIANLEGELARLNARRTALGASQSERSPEMVSLRNEIEAVRNQISIERARLAAQSGDTLNRLSAEYETLNLQVEFARDMYANALAALENTRVEAARSLKQISVLQEPTHPEYPTEPRRLYNITVFTILALLAGLIAHLLAAIVRDHRD</sequence>
<evidence type="ECO:0000256" key="1">
    <source>
        <dbReference type="SAM" id="Coils"/>
    </source>
</evidence>
<dbReference type="GO" id="GO:0005886">
    <property type="term" value="C:plasma membrane"/>
    <property type="evidence" value="ECO:0007669"/>
    <property type="project" value="TreeGrafter"/>
</dbReference>
<gene>
    <name evidence="3" type="ordered locus">Tgr7_1304</name>
</gene>
<organism evidence="3 4">
    <name type="scientific">Thioalkalivibrio sulfidiphilus (strain HL-EbGR7)</name>
    <dbReference type="NCBI Taxonomy" id="396588"/>
    <lineage>
        <taxon>Bacteria</taxon>
        <taxon>Pseudomonadati</taxon>
        <taxon>Pseudomonadota</taxon>
        <taxon>Gammaproteobacteria</taxon>
        <taxon>Chromatiales</taxon>
        <taxon>Ectothiorhodospiraceae</taxon>
        <taxon>Thioalkalivibrio</taxon>
    </lineage>
</organism>
<feature type="transmembrane region" description="Helical" evidence="2">
    <location>
        <begin position="331"/>
        <end position="355"/>
    </location>
</feature>
<feature type="coiled-coil region" evidence="1">
    <location>
        <begin position="170"/>
        <end position="291"/>
    </location>
</feature>
<protein>
    <submittedName>
        <fullName evidence="3">Chain length determinant protein</fullName>
    </submittedName>
</protein>
<dbReference type="KEGG" id="tgr:Tgr7_1304"/>
<keyword evidence="2" id="KW-0472">Membrane</keyword>
<dbReference type="OrthoDB" id="5497849at2"/>
<keyword evidence="1" id="KW-0175">Coiled coil</keyword>
<dbReference type="HOGENOM" id="CLU_027864_2_0_6"/>
<dbReference type="PANTHER" id="PTHR32309:SF13">
    <property type="entry name" value="FERRIC ENTEROBACTIN TRANSPORT PROTEIN FEPE"/>
    <property type="match status" value="1"/>
</dbReference>
<dbReference type="InterPro" id="IPR050445">
    <property type="entry name" value="Bact_polysacc_biosynth/exp"/>
</dbReference>
<reference evidence="3 4" key="1">
    <citation type="journal article" date="2011" name="Stand. Genomic Sci.">
        <title>Complete genome sequence of 'Thioalkalivibrio sulfidophilus' HL-EbGr7.</title>
        <authorList>
            <person name="Muyzer G."/>
            <person name="Sorokin D.Y."/>
            <person name="Mavromatis K."/>
            <person name="Lapidus A."/>
            <person name="Clum A."/>
            <person name="Ivanova N."/>
            <person name="Pati A."/>
            <person name="d'Haeseleer P."/>
            <person name="Woyke T."/>
            <person name="Kyrpides N.C."/>
        </authorList>
    </citation>
    <scope>NUCLEOTIDE SEQUENCE [LARGE SCALE GENOMIC DNA]</scope>
    <source>
        <strain evidence="3 4">HL-EbGR7</strain>
    </source>
</reference>
<dbReference type="eggNOG" id="COG3524">
    <property type="taxonomic scope" value="Bacteria"/>
</dbReference>
<dbReference type="Gene3D" id="1.10.287.1490">
    <property type="match status" value="1"/>
</dbReference>
<dbReference type="RefSeq" id="WP_012637873.1">
    <property type="nucleotide sequence ID" value="NC_011901.1"/>
</dbReference>
<dbReference type="Proteomes" id="UP000002383">
    <property type="component" value="Chromosome"/>
</dbReference>
<evidence type="ECO:0000256" key="2">
    <source>
        <dbReference type="SAM" id="Phobius"/>
    </source>
</evidence>
<keyword evidence="2" id="KW-0812">Transmembrane</keyword>
<dbReference type="EMBL" id="CP001339">
    <property type="protein sequence ID" value="ACL72390.1"/>
    <property type="molecule type" value="Genomic_DNA"/>
</dbReference>
<evidence type="ECO:0000313" key="3">
    <source>
        <dbReference type="EMBL" id="ACL72390.1"/>
    </source>
</evidence>
<dbReference type="PANTHER" id="PTHR32309">
    <property type="entry name" value="TYROSINE-PROTEIN KINASE"/>
    <property type="match status" value="1"/>
</dbReference>
<dbReference type="AlphaFoldDB" id="B8GQX0"/>
<keyword evidence="4" id="KW-1185">Reference proteome</keyword>
<proteinExistence type="predicted"/>
<dbReference type="GO" id="GO:0004713">
    <property type="term" value="F:protein tyrosine kinase activity"/>
    <property type="evidence" value="ECO:0007669"/>
    <property type="project" value="TreeGrafter"/>
</dbReference>
<name>B8GQX0_THISH</name>
<evidence type="ECO:0000313" key="4">
    <source>
        <dbReference type="Proteomes" id="UP000002383"/>
    </source>
</evidence>
<keyword evidence="2" id="KW-1133">Transmembrane helix</keyword>